<keyword evidence="1" id="KW-0862">Zinc</keyword>
<dbReference type="GO" id="GO:0003676">
    <property type="term" value="F:nucleic acid binding"/>
    <property type="evidence" value="ECO:0007669"/>
    <property type="project" value="InterPro"/>
</dbReference>
<accession>A0A2U1KPS8</accession>
<evidence type="ECO:0000313" key="4">
    <source>
        <dbReference type="Proteomes" id="UP000245207"/>
    </source>
</evidence>
<keyword evidence="1" id="KW-0479">Metal-binding</keyword>
<dbReference type="Pfam" id="PF00098">
    <property type="entry name" value="zf-CCHC"/>
    <property type="match status" value="1"/>
</dbReference>
<dbReference type="InterPro" id="IPR001878">
    <property type="entry name" value="Znf_CCHC"/>
</dbReference>
<dbReference type="OrthoDB" id="8061355at2759"/>
<feature type="domain" description="CCHC-type" evidence="2">
    <location>
        <begin position="69"/>
        <end position="82"/>
    </location>
</feature>
<keyword evidence="1" id="KW-0863">Zinc-finger</keyword>
<dbReference type="GO" id="GO:0008270">
    <property type="term" value="F:zinc ion binding"/>
    <property type="evidence" value="ECO:0007669"/>
    <property type="project" value="UniProtKB-KW"/>
</dbReference>
<reference evidence="3 4" key="1">
    <citation type="journal article" date="2018" name="Mol. Plant">
        <title>The genome of Artemisia annua provides insight into the evolution of Asteraceae family and artemisinin biosynthesis.</title>
        <authorList>
            <person name="Shen Q."/>
            <person name="Zhang L."/>
            <person name="Liao Z."/>
            <person name="Wang S."/>
            <person name="Yan T."/>
            <person name="Shi P."/>
            <person name="Liu M."/>
            <person name="Fu X."/>
            <person name="Pan Q."/>
            <person name="Wang Y."/>
            <person name="Lv Z."/>
            <person name="Lu X."/>
            <person name="Zhang F."/>
            <person name="Jiang W."/>
            <person name="Ma Y."/>
            <person name="Chen M."/>
            <person name="Hao X."/>
            <person name="Li L."/>
            <person name="Tang Y."/>
            <person name="Lv G."/>
            <person name="Zhou Y."/>
            <person name="Sun X."/>
            <person name="Brodelius P.E."/>
            <person name="Rose J.K.C."/>
            <person name="Tang K."/>
        </authorList>
    </citation>
    <scope>NUCLEOTIDE SEQUENCE [LARGE SCALE GENOMIC DNA]</scope>
    <source>
        <strain evidence="4">cv. Huhao1</strain>
        <tissue evidence="3">Leaf</tissue>
    </source>
</reference>
<organism evidence="3 4">
    <name type="scientific">Artemisia annua</name>
    <name type="common">Sweet wormwood</name>
    <dbReference type="NCBI Taxonomy" id="35608"/>
    <lineage>
        <taxon>Eukaryota</taxon>
        <taxon>Viridiplantae</taxon>
        <taxon>Streptophyta</taxon>
        <taxon>Embryophyta</taxon>
        <taxon>Tracheophyta</taxon>
        <taxon>Spermatophyta</taxon>
        <taxon>Magnoliopsida</taxon>
        <taxon>eudicotyledons</taxon>
        <taxon>Gunneridae</taxon>
        <taxon>Pentapetalae</taxon>
        <taxon>asterids</taxon>
        <taxon>campanulids</taxon>
        <taxon>Asterales</taxon>
        <taxon>Asteraceae</taxon>
        <taxon>Asteroideae</taxon>
        <taxon>Anthemideae</taxon>
        <taxon>Artemisiinae</taxon>
        <taxon>Artemisia</taxon>
    </lineage>
</organism>
<evidence type="ECO:0000256" key="1">
    <source>
        <dbReference type="PROSITE-ProRule" id="PRU00047"/>
    </source>
</evidence>
<dbReference type="Proteomes" id="UP000245207">
    <property type="component" value="Unassembled WGS sequence"/>
</dbReference>
<dbReference type="EMBL" id="PKPP01015270">
    <property type="protein sequence ID" value="PWA38787.1"/>
    <property type="molecule type" value="Genomic_DNA"/>
</dbReference>
<proteinExistence type="predicted"/>
<gene>
    <name evidence="3" type="ORF">CTI12_AA578250</name>
</gene>
<evidence type="ECO:0000259" key="2">
    <source>
        <dbReference type="PROSITE" id="PS50158"/>
    </source>
</evidence>
<keyword evidence="4" id="KW-1185">Reference proteome</keyword>
<sequence>MSKDDGNVFEAIKQWGLILKVEHSGIDEAAKMYDVEKPQQAYKNVWKMKRKRIPQQPNTSNQGGGDVFCYICGKNGHKAKDCCGVGCYECGLPVTIRLLDPPLHEFLLEDDLGVVNDTLESIFVDLGFHGDIWLNVSVNVQMDVLHLIEKNYATTKVEENYLDSQFSSLFNNLGLVVSKLKLSDDLGLGIKLSVAILLIGDPNVVYTDEPNTGLDPASRNNLWRINKIVQLFSQGTANKDIKPVDWSDNVALFLAAVISSALTSDNLSSLLQNGQVALPGGRTGEGDTYDIRTSLKEVEKSKDVILIIRELPDEHAEITLEYYASDSMLMLQIYAARASGTGNQDAIDAAIVGTLADPKEVTYPSNHGVYEKGINEICNDIAVSHNLG</sequence>
<dbReference type="PROSITE" id="PS50158">
    <property type="entry name" value="ZF_CCHC"/>
    <property type="match status" value="1"/>
</dbReference>
<dbReference type="STRING" id="35608.A0A2U1KPS8"/>
<protein>
    <submittedName>
        <fullName evidence="3">ABC transporter A family member 7</fullName>
    </submittedName>
</protein>
<name>A0A2U1KPS8_ARTAN</name>
<comment type="caution">
    <text evidence="3">The sequence shown here is derived from an EMBL/GenBank/DDBJ whole genome shotgun (WGS) entry which is preliminary data.</text>
</comment>
<evidence type="ECO:0000313" key="3">
    <source>
        <dbReference type="EMBL" id="PWA38787.1"/>
    </source>
</evidence>
<dbReference type="AlphaFoldDB" id="A0A2U1KPS8"/>